<dbReference type="STRING" id="3476.A0A2P5DGV8"/>
<organism evidence="3 4">
    <name type="scientific">Parasponia andersonii</name>
    <name type="common">Sponia andersonii</name>
    <dbReference type="NCBI Taxonomy" id="3476"/>
    <lineage>
        <taxon>Eukaryota</taxon>
        <taxon>Viridiplantae</taxon>
        <taxon>Streptophyta</taxon>
        <taxon>Embryophyta</taxon>
        <taxon>Tracheophyta</taxon>
        <taxon>Spermatophyta</taxon>
        <taxon>Magnoliopsida</taxon>
        <taxon>eudicotyledons</taxon>
        <taxon>Gunneridae</taxon>
        <taxon>Pentapetalae</taxon>
        <taxon>rosids</taxon>
        <taxon>fabids</taxon>
        <taxon>Rosales</taxon>
        <taxon>Cannabaceae</taxon>
        <taxon>Parasponia</taxon>
    </lineage>
</organism>
<evidence type="ECO:0000313" key="4">
    <source>
        <dbReference type="Proteomes" id="UP000237105"/>
    </source>
</evidence>
<dbReference type="Pfam" id="PF02704">
    <property type="entry name" value="GASA"/>
    <property type="match status" value="1"/>
</dbReference>
<dbReference type="OrthoDB" id="625265at2759"/>
<proteinExistence type="inferred from homology"/>
<feature type="chain" id="PRO_5015140066" evidence="2">
    <location>
        <begin position="23"/>
        <end position="114"/>
    </location>
</feature>
<protein>
    <submittedName>
        <fullName evidence="3">Gibberellin regulated protein</fullName>
    </submittedName>
</protein>
<dbReference type="EMBL" id="JXTB01000039">
    <property type="protein sequence ID" value="PON72531.1"/>
    <property type="molecule type" value="Genomic_DNA"/>
</dbReference>
<dbReference type="AlphaFoldDB" id="A0A2P5DGV8"/>
<gene>
    <name evidence="3" type="ORF">PanWU01x14_065660</name>
</gene>
<name>A0A2P5DGV8_PARAD</name>
<evidence type="ECO:0000256" key="2">
    <source>
        <dbReference type="SAM" id="SignalP"/>
    </source>
</evidence>
<comment type="caution">
    <text evidence="3">The sequence shown here is derived from an EMBL/GenBank/DDBJ whole genome shotgun (WGS) entry which is preliminary data.</text>
</comment>
<feature type="signal peptide" evidence="2">
    <location>
        <begin position="1"/>
        <end position="22"/>
    </location>
</feature>
<evidence type="ECO:0000256" key="1">
    <source>
        <dbReference type="ARBA" id="ARBA00010582"/>
    </source>
</evidence>
<evidence type="ECO:0000313" key="3">
    <source>
        <dbReference type="EMBL" id="PON72531.1"/>
    </source>
</evidence>
<comment type="similarity">
    <text evidence="1">Belongs to the GASA family.</text>
</comment>
<keyword evidence="2" id="KW-0732">Signal</keyword>
<dbReference type="InterPro" id="IPR003854">
    <property type="entry name" value="GASA"/>
</dbReference>
<accession>A0A2P5DGV8</accession>
<keyword evidence="4" id="KW-1185">Reference proteome</keyword>
<dbReference type="Proteomes" id="UP000237105">
    <property type="component" value="Unassembled WGS sequence"/>
</dbReference>
<reference evidence="4" key="1">
    <citation type="submission" date="2016-06" db="EMBL/GenBank/DDBJ databases">
        <title>Parallel loss of symbiosis genes in relatives of nitrogen-fixing non-legume Parasponia.</title>
        <authorList>
            <person name="Van Velzen R."/>
            <person name="Holmer R."/>
            <person name="Bu F."/>
            <person name="Rutten L."/>
            <person name="Van Zeijl A."/>
            <person name="Liu W."/>
            <person name="Santuari L."/>
            <person name="Cao Q."/>
            <person name="Sharma T."/>
            <person name="Shen D."/>
            <person name="Roswanjaya Y."/>
            <person name="Wardhani T."/>
            <person name="Kalhor M.S."/>
            <person name="Jansen J."/>
            <person name="Van den Hoogen J."/>
            <person name="Gungor B."/>
            <person name="Hartog M."/>
            <person name="Hontelez J."/>
            <person name="Verver J."/>
            <person name="Yang W.-C."/>
            <person name="Schijlen E."/>
            <person name="Repin R."/>
            <person name="Schilthuizen M."/>
            <person name="Schranz E."/>
            <person name="Heidstra R."/>
            <person name="Miyata K."/>
            <person name="Fedorova E."/>
            <person name="Kohlen W."/>
            <person name="Bisseling T."/>
            <person name="Smit S."/>
            <person name="Geurts R."/>
        </authorList>
    </citation>
    <scope>NUCLEOTIDE SEQUENCE [LARGE SCALE GENOMIC DNA]</scope>
    <source>
        <strain evidence="4">cv. WU1-14</strain>
    </source>
</reference>
<dbReference type="PANTHER" id="PTHR23201">
    <property type="entry name" value="EXTENSIN, PROLINE-RICH PROTEIN"/>
    <property type="match status" value="1"/>
</dbReference>
<dbReference type="PANTHER" id="PTHR23201:SF20">
    <property type="entry name" value="GIBBERELLIN-REGULATED PROTEIN 9-LIKE"/>
    <property type="match status" value="1"/>
</dbReference>
<sequence length="114" mass="12674">MMKLISVFIVATLLLMQALAEASPINNNAGKSISHSVDEGNAVVALHKKHLPKINCNYACSRRCKKAYKKKRCKRACNTCCMRCHCVPPGTYGHKNVCPCYARLRTHGNKLKCP</sequence>